<dbReference type="EMBL" id="CP038613">
    <property type="protein sequence ID" value="QBY43257.1"/>
    <property type="molecule type" value="Genomic_DNA"/>
</dbReference>
<proteinExistence type="predicted"/>
<evidence type="ECO:0000313" key="4">
    <source>
        <dbReference type="EMBL" id="WGM07271.1"/>
    </source>
</evidence>
<organism evidence="2">
    <name type="scientific">Arsenophonus nasoniae</name>
    <name type="common">son-killer infecting Nasonia vitripennis</name>
    <dbReference type="NCBI Taxonomy" id="638"/>
    <lineage>
        <taxon>Bacteria</taxon>
        <taxon>Pseudomonadati</taxon>
        <taxon>Pseudomonadota</taxon>
        <taxon>Gammaproteobacteria</taxon>
        <taxon>Enterobacterales</taxon>
        <taxon>Morganellaceae</taxon>
        <taxon>Arsenophonus</taxon>
    </lineage>
</organism>
<evidence type="ECO:0000313" key="3">
    <source>
        <dbReference type="EMBL" id="QBY43257.1"/>
    </source>
</evidence>
<dbReference type="Proteomes" id="UP000295134">
    <property type="component" value="Chromosome"/>
</dbReference>
<gene>
    <name evidence="2" type="ORF">ARN_09980</name>
    <name evidence="3" type="ORF">ArsFIN_18240</name>
    <name evidence="4" type="ORF">QE258_08455</name>
</gene>
<accession>D2TXZ8</accession>
<evidence type="ECO:0000313" key="5">
    <source>
        <dbReference type="Proteomes" id="UP000295134"/>
    </source>
</evidence>
<dbReference type="Pfam" id="PF02498">
    <property type="entry name" value="Bro-N"/>
    <property type="match status" value="1"/>
</dbReference>
<protein>
    <submittedName>
        <fullName evidence="4">BRO family protein</fullName>
    </submittedName>
    <submittedName>
        <fullName evidence="2">Phage transcriptional regulator</fullName>
    </submittedName>
</protein>
<evidence type="ECO:0000313" key="6">
    <source>
        <dbReference type="Proteomes" id="UP001177592"/>
    </source>
</evidence>
<dbReference type="EMBL" id="CP123523">
    <property type="protein sequence ID" value="WGM07271.1"/>
    <property type="molecule type" value="Genomic_DNA"/>
</dbReference>
<sequence>MNNALSTLTFQNFTFNPVVDSGQIWLTSTELAQALGYSRTDNVSRVYSRNADEFTDSMTMTVNMTVVRKTGEIDMLVRLFSLRGAHLIAMFATTPIAKLFRKWVLDILDRELDGSNLDEHLLFRNITTAFTHISSIRTIWNQSLSPSLRRLNTKIDAELTGRLADLHGSVFSSLRHLEMHSTVKLIN</sequence>
<name>D2TXZ8_9GAMM</name>
<reference evidence="3 5" key="2">
    <citation type="submission" date="2019-03" db="EMBL/GenBank/DDBJ databases">
        <title>Long-read sequencing reveals hyperdense prophage content in a complex bacterial symbiont genome.</title>
        <authorList>
            <person name="Frost C.L."/>
            <person name="Siozios S."/>
            <person name="Nadal-Jimenez P."/>
            <person name="Brockhurst M.A."/>
            <person name="King K.C."/>
            <person name="Darby A.C."/>
            <person name="Hurst G.D.D."/>
        </authorList>
    </citation>
    <scope>NUCLEOTIDE SEQUENCE [LARGE SCALE GENOMIC DNA]</scope>
    <source>
        <strain evidence="3 5">FIN</strain>
    </source>
</reference>
<evidence type="ECO:0000259" key="1">
    <source>
        <dbReference type="PROSITE" id="PS51750"/>
    </source>
</evidence>
<reference evidence="4" key="3">
    <citation type="submission" date="2023-04" db="EMBL/GenBank/DDBJ databases">
        <title>Genome dynamics across the evolutionary transition to endosymbiosis.</title>
        <authorList>
            <person name="Siozios S."/>
            <person name="Nadal-Jimenez P."/>
            <person name="Azagi T."/>
            <person name="Sprong H."/>
            <person name="Frost C.L."/>
            <person name="Parratt S.R."/>
            <person name="Taylor G."/>
            <person name="Brettell L."/>
            <person name="Lew K.C."/>
            <person name="Croft L."/>
            <person name="King K.C."/>
            <person name="Brockhurst M.A."/>
            <person name="Hypsa V."/>
            <person name="Novakova E."/>
            <person name="Darby A.C."/>
            <person name="Hurst G.D.D."/>
        </authorList>
    </citation>
    <scope>NUCLEOTIDE SEQUENCE</scope>
    <source>
        <strain evidence="4">ANv_CAN</strain>
    </source>
</reference>
<dbReference type="EMBL" id="FN545179">
    <property type="protein sequence ID" value="CBA72278.1"/>
    <property type="molecule type" value="Genomic_DNA"/>
</dbReference>
<dbReference type="AlphaFoldDB" id="D2TXZ8"/>
<feature type="domain" description="Bro-N" evidence="1">
    <location>
        <begin position="2"/>
        <end position="116"/>
    </location>
</feature>
<dbReference type="SMART" id="SM01040">
    <property type="entry name" value="Bro-N"/>
    <property type="match status" value="1"/>
</dbReference>
<dbReference type="Proteomes" id="UP001177592">
    <property type="component" value="Chromosome"/>
</dbReference>
<dbReference type="InterPro" id="IPR003497">
    <property type="entry name" value="BRO_N_domain"/>
</dbReference>
<evidence type="ECO:0000313" key="2">
    <source>
        <dbReference type="EMBL" id="CBA72278.1"/>
    </source>
</evidence>
<dbReference type="PROSITE" id="PS51750">
    <property type="entry name" value="BRO_N"/>
    <property type="match status" value="1"/>
</dbReference>
<reference evidence="2" key="1">
    <citation type="journal article" date="2010" name="Insect Mol. Biol.">
        <title>The draft genome sequence of Arsenophonus nasoniae, son-killer bacterium of Nasonia vitripennis, reveals genes associated with virulence and symbiosis.</title>
        <authorList>
            <person name="Wilkes T."/>
            <person name="Darby A.C."/>
            <person name="Choi J."/>
            <person name="Colborne J.K."/>
            <person name="Werren J.H."/>
            <person name="Hurst G.D.D."/>
        </authorList>
    </citation>
    <scope>NUCLEOTIDE SEQUENCE</scope>
</reference>
<dbReference type="KEGG" id="ans:ArsFIN_18240"/>
<dbReference type="RefSeq" id="WP_051297132.1">
    <property type="nucleotide sequence ID" value="NZ_CP038613.1"/>
</dbReference>
<dbReference type="GeneID" id="96876951"/>
<keyword evidence="6" id="KW-1185">Reference proteome</keyword>